<proteinExistence type="predicted"/>
<name>A0A6G1GK00_9PEZI</name>
<organism evidence="1 2">
    <name type="scientific">Aulographum hederae CBS 113979</name>
    <dbReference type="NCBI Taxonomy" id="1176131"/>
    <lineage>
        <taxon>Eukaryota</taxon>
        <taxon>Fungi</taxon>
        <taxon>Dikarya</taxon>
        <taxon>Ascomycota</taxon>
        <taxon>Pezizomycotina</taxon>
        <taxon>Dothideomycetes</taxon>
        <taxon>Pleosporomycetidae</taxon>
        <taxon>Aulographales</taxon>
        <taxon>Aulographaceae</taxon>
    </lineage>
</organism>
<sequence length="138" mass="16160">VLNSQESPNIAATAREFRIIPSTLYRRFKGKTVSRADYTPYNRLLNDDEEKILVQYINLLSNRCLPPTVHIYNSIYIHMVAVMASRLCGRLPGKDWVPRFVSRHRDQLQTGFLSGFDLSRKKADNAFEYRRFFEMVRA</sequence>
<reference evidence="1" key="1">
    <citation type="journal article" date="2020" name="Stud. Mycol.">
        <title>101 Dothideomycetes genomes: a test case for predicting lifestyles and emergence of pathogens.</title>
        <authorList>
            <person name="Haridas S."/>
            <person name="Albert R."/>
            <person name="Binder M."/>
            <person name="Bloem J."/>
            <person name="Labutti K."/>
            <person name="Salamov A."/>
            <person name="Andreopoulos B."/>
            <person name="Baker S."/>
            <person name="Barry K."/>
            <person name="Bills G."/>
            <person name="Bluhm B."/>
            <person name="Cannon C."/>
            <person name="Castanera R."/>
            <person name="Culley D."/>
            <person name="Daum C."/>
            <person name="Ezra D."/>
            <person name="Gonzalez J."/>
            <person name="Henrissat B."/>
            <person name="Kuo A."/>
            <person name="Liang C."/>
            <person name="Lipzen A."/>
            <person name="Lutzoni F."/>
            <person name="Magnuson J."/>
            <person name="Mondo S."/>
            <person name="Nolan M."/>
            <person name="Ohm R."/>
            <person name="Pangilinan J."/>
            <person name="Park H.-J."/>
            <person name="Ramirez L."/>
            <person name="Alfaro M."/>
            <person name="Sun H."/>
            <person name="Tritt A."/>
            <person name="Yoshinaga Y."/>
            <person name="Zwiers L.-H."/>
            <person name="Turgeon B."/>
            <person name="Goodwin S."/>
            <person name="Spatafora J."/>
            <person name="Crous P."/>
            <person name="Grigoriev I."/>
        </authorList>
    </citation>
    <scope>NUCLEOTIDE SEQUENCE</scope>
    <source>
        <strain evidence="1">CBS 113979</strain>
    </source>
</reference>
<feature type="non-terminal residue" evidence="1">
    <location>
        <position position="1"/>
    </location>
</feature>
<evidence type="ECO:0000313" key="1">
    <source>
        <dbReference type="EMBL" id="KAF1981144.1"/>
    </source>
</evidence>
<dbReference type="EMBL" id="ML977207">
    <property type="protein sequence ID" value="KAF1981144.1"/>
    <property type="molecule type" value="Genomic_DNA"/>
</dbReference>
<accession>A0A6G1GK00</accession>
<dbReference type="OrthoDB" id="3942738at2759"/>
<keyword evidence="2" id="KW-1185">Reference proteome</keyword>
<dbReference type="AlphaFoldDB" id="A0A6G1GK00"/>
<gene>
    <name evidence="1" type="ORF">K402DRAFT_343084</name>
</gene>
<protein>
    <recommendedName>
        <fullName evidence="3">HTH CENPB-type domain-containing protein</fullName>
    </recommendedName>
</protein>
<dbReference type="Proteomes" id="UP000800041">
    <property type="component" value="Unassembled WGS sequence"/>
</dbReference>
<evidence type="ECO:0008006" key="3">
    <source>
        <dbReference type="Google" id="ProtNLM"/>
    </source>
</evidence>
<evidence type="ECO:0000313" key="2">
    <source>
        <dbReference type="Proteomes" id="UP000800041"/>
    </source>
</evidence>